<dbReference type="GO" id="GO:0008170">
    <property type="term" value="F:N-methyltransferase activity"/>
    <property type="evidence" value="ECO:0007669"/>
    <property type="project" value="InterPro"/>
</dbReference>
<dbReference type="InterPro" id="IPR001091">
    <property type="entry name" value="RM_Methyltransferase"/>
</dbReference>
<dbReference type="GO" id="GO:0032259">
    <property type="term" value="P:methylation"/>
    <property type="evidence" value="ECO:0007669"/>
    <property type="project" value="UniProtKB-KW"/>
</dbReference>
<dbReference type="EMBL" id="FOCT01000009">
    <property type="protein sequence ID" value="SEN96596.1"/>
    <property type="molecule type" value="Genomic_DNA"/>
</dbReference>
<evidence type="ECO:0000256" key="7">
    <source>
        <dbReference type="ARBA" id="ARBA00049120"/>
    </source>
</evidence>
<dbReference type="GO" id="GO:0015667">
    <property type="term" value="F:site-specific DNA-methyltransferase (cytosine-N4-specific) activity"/>
    <property type="evidence" value="ECO:0007669"/>
    <property type="project" value="UniProtKB-EC"/>
</dbReference>
<dbReference type="SUPFAM" id="SSF53335">
    <property type="entry name" value="S-adenosyl-L-methionine-dependent methyltransferases"/>
    <property type="match status" value="1"/>
</dbReference>
<evidence type="ECO:0000256" key="3">
    <source>
        <dbReference type="ARBA" id="ARBA00022679"/>
    </source>
</evidence>
<dbReference type="Gene3D" id="3.40.50.150">
    <property type="entry name" value="Vaccinia Virus protein VP39"/>
    <property type="match status" value="1"/>
</dbReference>
<dbReference type="EC" id="2.1.1.-" evidence="8"/>
<dbReference type="InterPro" id="IPR002941">
    <property type="entry name" value="DNA_methylase_N4/N6"/>
</dbReference>
<keyword evidence="5" id="KW-0680">Restriction system</keyword>
<dbReference type="InterPro" id="IPR029063">
    <property type="entry name" value="SAM-dependent_MTases_sf"/>
</dbReference>
<feature type="region of interest" description="Disordered" evidence="9">
    <location>
        <begin position="170"/>
        <end position="193"/>
    </location>
</feature>
<dbReference type="InterPro" id="IPR017985">
    <property type="entry name" value="MeTrfase_CN4_CS"/>
</dbReference>
<keyword evidence="4" id="KW-0949">S-adenosyl-L-methionine</keyword>
<dbReference type="GO" id="GO:0009307">
    <property type="term" value="P:DNA restriction-modification system"/>
    <property type="evidence" value="ECO:0007669"/>
    <property type="project" value="UniProtKB-KW"/>
</dbReference>
<keyword evidence="2 11" id="KW-0489">Methyltransferase</keyword>
<dbReference type="PRINTS" id="PR00508">
    <property type="entry name" value="S21N4MTFRASE"/>
</dbReference>
<evidence type="ECO:0000313" key="12">
    <source>
        <dbReference type="Proteomes" id="UP000183898"/>
    </source>
</evidence>
<reference evidence="11 12" key="1">
    <citation type="submission" date="2016-10" db="EMBL/GenBank/DDBJ databases">
        <authorList>
            <person name="de Groot N.N."/>
        </authorList>
    </citation>
    <scope>NUCLEOTIDE SEQUENCE [LARGE SCALE GENOMIC DNA]</scope>
    <source>
        <strain evidence="11 12">Nl18</strain>
    </source>
</reference>
<comment type="similarity">
    <text evidence="1">Belongs to the N(4)/N(6)-methyltransferase family. N(4) subfamily.</text>
</comment>
<gene>
    <name evidence="11" type="ORF">SAMN05216404_10962</name>
</gene>
<comment type="catalytic activity">
    <reaction evidence="7">
        <text>a 2'-deoxycytidine in DNA + S-adenosyl-L-methionine = an N(4)-methyl-2'-deoxycytidine in DNA + S-adenosyl-L-homocysteine + H(+)</text>
        <dbReference type="Rhea" id="RHEA:16857"/>
        <dbReference type="Rhea" id="RHEA-COMP:11369"/>
        <dbReference type="Rhea" id="RHEA-COMP:13674"/>
        <dbReference type="ChEBI" id="CHEBI:15378"/>
        <dbReference type="ChEBI" id="CHEBI:57856"/>
        <dbReference type="ChEBI" id="CHEBI:59789"/>
        <dbReference type="ChEBI" id="CHEBI:85452"/>
        <dbReference type="ChEBI" id="CHEBI:137933"/>
        <dbReference type="EC" id="2.1.1.113"/>
    </reaction>
</comment>
<evidence type="ECO:0000313" key="11">
    <source>
        <dbReference type="EMBL" id="SEN96596.1"/>
    </source>
</evidence>
<accession>A0A1H8KVG9</accession>
<feature type="domain" description="DNA methylase N-4/N-6" evidence="10">
    <location>
        <begin position="43"/>
        <end position="269"/>
    </location>
</feature>
<keyword evidence="3 11" id="KW-0808">Transferase</keyword>
<dbReference type="PROSITE" id="PS00093">
    <property type="entry name" value="N4_MTASE"/>
    <property type="match status" value="1"/>
</dbReference>
<protein>
    <recommendedName>
        <fullName evidence="8">Methyltransferase</fullName>
        <ecNumber evidence="8">2.1.1.-</ecNumber>
    </recommendedName>
</protein>
<proteinExistence type="inferred from homology"/>
<name>A0A1H8KVG9_9PROT</name>
<organism evidence="11 12">
    <name type="scientific">Nitrosospira multiformis</name>
    <dbReference type="NCBI Taxonomy" id="1231"/>
    <lineage>
        <taxon>Bacteria</taxon>
        <taxon>Pseudomonadati</taxon>
        <taxon>Pseudomonadota</taxon>
        <taxon>Betaproteobacteria</taxon>
        <taxon>Nitrosomonadales</taxon>
        <taxon>Nitrosomonadaceae</taxon>
        <taxon>Nitrosospira</taxon>
    </lineage>
</organism>
<keyword evidence="6" id="KW-0238">DNA-binding</keyword>
<evidence type="ECO:0000256" key="2">
    <source>
        <dbReference type="ARBA" id="ARBA00022603"/>
    </source>
</evidence>
<dbReference type="AlphaFoldDB" id="A0A1H8KVG9"/>
<evidence type="ECO:0000256" key="5">
    <source>
        <dbReference type="ARBA" id="ARBA00022747"/>
    </source>
</evidence>
<dbReference type="Pfam" id="PF01555">
    <property type="entry name" value="N6_N4_Mtase"/>
    <property type="match status" value="1"/>
</dbReference>
<evidence type="ECO:0000256" key="1">
    <source>
        <dbReference type="ARBA" id="ARBA00010203"/>
    </source>
</evidence>
<sequence length="312" mass="35504">MNDLIFKDIETLITRVIESQAPAAGLFEGDCIELVEQLPNESVDLTVTSPPYCMGKKYEAYSDDIETFILAHRRLLPEIIRITKPGGSICWQVGFHVKNNTVIPLDFLIYDILKDFQELQLRNRIVWTFGHGLHCRSRFSGRYEIILWYTKGAAYYFDLDAVRVPQKYPGKRYSKGPRKGEFSGNPKGKNPSDIWEIPNVKANHVEKTQHPCQFPVALVQRLVRALTQKEGVVLDPFAGVASAGVAALLEKRRFVGAELDEGYIKTAQERLLDTLRGTIQARPLDREIYIPKTNEKVATKPDHFWTNTSPEI</sequence>
<dbReference type="GO" id="GO:0003677">
    <property type="term" value="F:DNA binding"/>
    <property type="evidence" value="ECO:0007669"/>
    <property type="project" value="UniProtKB-KW"/>
</dbReference>
<dbReference type="RefSeq" id="WP_081353888.1">
    <property type="nucleotide sequence ID" value="NZ_FOCT01000009.1"/>
</dbReference>
<evidence type="ECO:0000256" key="9">
    <source>
        <dbReference type="SAM" id="MobiDB-lite"/>
    </source>
</evidence>
<evidence type="ECO:0000259" key="10">
    <source>
        <dbReference type="Pfam" id="PF01555"/>
    </source>
</evidence>
<evidence type="ECO:0000256" key="8">
    <source>
        <dbReference type="RuleBase" id="RU362026"/>
    </source>
</evidence>
<dbReference type="Proteomes" id="UP000183898">
    <property type="component" value="Unassembled WGS sequence"/>
</dbReference>
<evidence type="ECO:0000256" key="6">
    <source>
        <dbReference type="ARBA" id="ARBA00023125"/>
    </source>
</evidence>
<evidence type="ECO:0000256" key="4">
    <source>
        <dbReference type="ARBA" id="ARBA00022691"/>
    </source>
</evidence>